<dbReference type="AlphaFoldDB" id="A0A0G4J270"/>
<name>A0A0G4J270_PLABS</name>
<proteinExistence type="predicted"/>
<organism evidence="1 2">
    <name type="scientific">Plasmodiophora brassicae</name>
    <name type="common">Clubroot disease agent</name>
    <dbReference type="NCBI Taxonomy" id="37360"/>
    <lineage>
        <taxon>Eukaryota</taxon>
        <taxon>Sar</taxon>
        <taxon>Rhizaria</taxon>
        <taxon>Endomyxa</taxon>
        <taxon>Phytomyxea</taxon>
        <taxon>Plasmodiophorida</taxon>
        <taxon>Plasmodiophoridae</taxon>
        <taxon>Plasmodiophora</taxon>
    </lineage>
</organism>
<keyword evidence="2" id="KW-1185">Reference proteome</keyword>
<reference evidence="1 2" key="1">
    <citation type="submission" date="2015-02" db="EMBL/GenBank/DDBJ databases">
        <authorList>
            <person name="Chooi Y.-H."/>
        </authorList>
    </citation>
    <scope>NUCLEOTIDE SEQUENCE [LARGE SCALE GENOMIC DNA]</scope>
    <source>
        <strain evidence="1">E3</strain>
    </source>
</reference>
<dbReference type="Proteomes" id="UP000039324">
    <property type="component" value="Unassembled WGS sequence"/>
</dbReference>
<dbReference type="EMBL" id="CDSF01000112">
    <property type="protein sequence ID" value="CEP01406.1"/>
    <property type="molecule type" value="Genomic_DNA"/>
</dbReference>
<evidence type="ECO:0000313" key="1">
    <source>
        <dbReference type="EMBL" id="CEP01406.1"/>
    </source>
</evidence>
<accession>A0A0G4J270</accession>
<evidence type="ECO:0000313" key="2">
    <source>
        <dbReference type="Proteomes" id="UP000039324"/>
    </source>
</evidence>
<sequence>MNTATGGTHDDRVRSTDAVRAGIEMAACVRTFSELSPEKRIRCLFRNPYEVVDLLQQLPAGTIPACIAQGVDLDLFLQLLHRSDRLPCRIAYADGDIVVTRLTTSSYHAGAADVFTSILTSMAPLGSFGDYADTGFQMGNFVIGADRALQTRPPTSAPPGEFTSTTGNRRTPSIVVEACVGQSWHSTLLKYPFDLSRPASDRRQWSGLDKATIWVDPFQTGAFDPRSNVQEVLIVKLYSSNRMRAGRVSRHFPTSTFDEHGRVECVEDVEFGPDSCNALGQAFIHVPLPSMYSPGAVPPVSSLTAPLHCAYVQYERPDGRFVWALQIDLYFLQQSMRF</sequence>
<protein>
    <submittedName>
        <fullName evidence="1">Uncharacterized protein</fullName>
    </submittedName>
</protein>
<gene>
    <name evidence="1" type="ORF">PBRA_002012</name>
</gene>